<organism evidence="2 3">
    <name type="scientific">Trichinella britovi</name>
    <name type="common">Parasitic roundworm</name>
    <dbReference type="NCBI Taxonomy" id="45882"/>
    <lineage>
        <taxon>Eukaryota</taxon>
        <taxon>Metazoa</taxon>
        <taxon>Ecdysozoa</taxon>
        <taxon>Nematoda</taxon>
        <taxon>Enoplea</taxon>
        <taxon>Dorylaimia</taxon>
        <taxon>Trichinellida</taxon>
        <taxon>Trichinellidae</taxon>
        <taxon>Trichinella</taxon>
    </lineage>
</organism>
<proteinExistence type="predicted"/>
<dbReference type="EMBL" id="JYDI01000430">
    <property type="protein sequence ID" value="KRY45016.1"/>
    <property type="molecule type" value="Genomic_DNA"/>
</dbReference>
<evidence type="ECO:0000313" key="3">
    <source>
        <dbReference type="Proteomes" id="UP000054653"/>
    </source>
</evidence>
<evidence type="ECO:0000313" key="2">
    <source>
        <dbReference type="EMBL" id="KRY45016.1"/>
    </source>
</evidence>
<comment type="caution">
    <text evidence="2">The sequence shown here is derived from an EMBL/GenBank/DDBJ whole genome shotgun (WGS) entry which is preliminary data.</text>
</comment>
<dbReference type="Proteomes" id="UP000054653">
    <property type="component" value="Unassembled WGS sequence"/>
</dbReference>
<feature type="region of interest" description="Disordered" evidence="1">
    <location>
        <begin position="211"/>
        <end position="245"/>
    </location>
</feature>
<evidence type="ECO:0000256" key="1">
    <source>
        <dbReference type="SAM" id="MobiDB-lite"/>
    </source>
</evidence>
<reference evidence="2 3" key="1">
    <citation type="submission" date="2015-01" db="EMBL/GenBank/DDBJ databases">
        <title>Evolution of Trichinella species and genotypes.</title>
        <authorList>
            <person name="Korhonen P.K."/>
            <person name="Edoardo P."/>
            <person name="Giuseppe L.R."/>
            <person name="Gasser R.B."/>
        </authorList>
    </citation>
    <scope>NUCLEOTIDE SEQUENCE [LARGE SCALE GENOMIC DNA]</scope>
    <source>
        <strain evidence="2">ISS120</strain>
    </source>
</reference>
<protein>
    <submittedName>
        <fullName evidence="2">Uncharacterized protein</fullName>
    </submittedName>
</protein>
<gene>
    <name evidence="2" type="ORF">T03_12647</name>
</gene>
<dbReference type="AlphaFoldDB" id="A0A0V1C7G7"/>
<name>A0A0V1C7G7_TRIBR</name>
<keyword evidence="3" id="KW-1185">Reference proteome</keyword>
<accession>A0A0V1C7G7</accession>
<feature type="compositionally biased region" description="Polar residues" evidence="1">
    <location>
        <begin position="211"/>
        <end position="221"/>
    </location>
</feature>
<sequence>MSSMYAEVPFLTSGSRECAVQHGFHHQRRNIQAKSQTGQAVSLAFEDHRLVWPQGFVDADLQVGLFQVDQGHIDALSAPLAQLLAAHVRVGSMALNMGVQLPEVHHGPDLLLVSLDRWFRHQWQQPFGRAVFALVVRHEPPVLDPLPELVFIRYVLRLRATFAGGYSSTVFRRTPGSPASDHFHAAVHERVEGQYVAVKSFSRILIPASAAAQNPGSSSPNRTHRPPVTITPPSAAIPFMPSMRS</sequence>